<dbReference type="PROSITE" id="PS00086">
    <property type="entry name" value="CYTOCHROME_P450"/>
    <property type="match status" value="1"/>
</dbReference>
<dbReference type="GO" id="GO:0005506">
    <property type="term" value="F:iron ion binding"/>
    <property type="evidence" value="ECO:0007669"/>
    <property type="project" value="InterPro"/>
</dbReference>
<organism evidence="9 10">
    <name type="scientific">Nocardia arthritidis</name>
    <dbReference type="NCBI Taxonomy" id="228602"/>
    <lineage>
        <taxon>Bacteria</taxon>
        <taxon>Bacillati</taxon>
        <taxon>Actinomycetota</taxon>
        <taxon>Actinomycetes</taxon>
        <taxon>Mycobacteriales</taxon>
        <taxon>Nocardiaceae</taxon>
        <taxon>Nocardia</taxon>
    </lineage>
</organism>
<keyword evidence="5 7" id="KW-0408">Iron</keyword>
<dbReference type="PRINTS" id="PR00385">
    <property type="entry name" value="P450"/>
</dbReference>
<reference evidence="9 10" key="1">
    <citation type="journal article" date="2019" name="ACS Chem. Biol.">
        <title>Identification and Mobilization of a Cryptic Antibiotic Biosynthesis Gene Locus from a Human-Pathogenic Nocardia Isolate.</title>
        <authorList>
            <person name="Herisse M."/>
            <person name="Ishida K."/>
            <person name="Porter J.L."/>
            <person name="Howden B."/>
            <person name="Hertweck C."/>
            <person name="Stinear T.P."/>
            <person name="Pidot S.J."/>
        </authorList>
    </citation>
    <scope>NUCLEOTIDE SEQUENCE [LARGE SCALE GENOMIC DNA]</scope>
    <source>
        <strain evidence="9 10">AUSMDU00012717</strain>
    </source>
</reference>
<dbReference type="InterPro" id="IPR017972">
    <property type="entry name" value="Cyt_P450_CS"/>
</dbReference>
<dbReference type="PRINTS" id="PR00463">
    <property type="entry name" value="EP450I"/>
</dbReference>
<evidence type="ECO:0000256" key="2">
    <source>
        <dbReference type="ARBA" id="ARBA00022617"/>
    </source>
</evidence>
<dbReference type="KEGG" id="nah:F5544_20035"/>
<dbReference type="Pfam" id="PF00067">
    <property type="entry name" value="p450"/>
    <property type="match status" value="1"/>
</dbReference>
<evidence type="ECO:0000313" key="9">
    <source>
        <dbReference type="EMBL" id="QIS11875.1"/>
    </source>
</evidence>
<evidence type="ECO:0000256" key="6">
    <source>
        <dbReference type="ARBA" id="ARBA00023033"/>
    </source>
</evidence>
<evidence type="ECO:0000256" key="1">
    <source>
        <dbReference type="ARBA" id="ARBA00010617"/>
    </source>
</evidence>
<dbReference type="GO" id="GO:0016705">
    <property type="term" value="F:oxidoreductase activity, acting on paired donors, with incorporation or reduction of molecular oxygen"/>
    <property type="evidence" value="ECO:0007669"/>
    <property type="project" value="InterPro"/>
</dbReference>
<dbReference type="PANTHER" id="PTHR24291:SF50">
    <property type="entry name" value="BIFUNCTIONAL ALBAFLAVENONE MONOOXYGENASE_TERPENE SYNTHASE"/>
    <property type="match status" value="1"/>
</dbReference>
<dbReference type="Proteomes" id="UP000503540">
    <property type="component" value="Chromosome"/>
</dbReference>
<evidence type="ECO:0000256" key="3">
    <source>
        <dbReference type="ARBA" id="ARBA00022723"/>
    </source>
</evidence>
<evidence type="ECO:0000256" key="5">
    <source>
        <dbReference type="ARBA" id="ARBA00023004"/>
    </source>
</evidence>
<evidence type="ECO:0000256" key="7">
    <source>
        <dbReference type="PIRSR" id="PIRSR602401-1"/>
    </source>
</evidence>
<dbReference type="GO" id="GO:0004497">
    <property type="term" value="F:monooxygenase activity"/>
    <property type="evidence" value="ECO:0007669"/>
    <property type="project" value="UniProtKB-KW"/>
</dbReference>
<dbReference type="InterPro" id="IPR050196">
    <property type="entry name" value="Cytochrome_P450_Monoox"/>
</dbReference>
<evidence type="ECO:0000256" key="8">
    <source>
        <dbReference type="RuleBase" id="RU000461"/>
    </source>
</evidence>
<keyword evidence="10" id="KW-1185">Reference proteome</keyword>
<evidence type="ECO:0000313" key="10">
    <source>
        <dbReference type="Proteomes" id="UP000503540"/>
    </source>
</evidence>
<dbReference type="RefSeq" id="WP_167474632.1">
    <property type="nucleotide sequence ID" value="NZ_CP046172.1"/>
</dbReference>
<keyword evidence="6 8" id="KW-0503">Monooxygenase</keyword>
<dbReference type="GO" id="GO:0020037">
    <property type="term" value="F:heme binding"/>
    <property type="evidence" value="ECO:0007669"/>
    <property type="project" value="InterPro"/>
</dbReference>
<proteinExistence type="inferred from homology"/>
<evidence type="ECO:0000256" key="4">
    <source>
        <dbReference type="ARBA" id="ARBA00023002"/>
    </source>
</evidence>
<comment type="similarity">
    <text evidence="1 8">Belongs to the cytochrome P450 family.</text>
</comment>
<dbReference type="InterPro" id="IPR001128">
    <property type="entry name" value="Cyt_P450"/>
</dbReference>
<feature type="binding site" description="axial binding residue" evidence="7">
    <location>
        <position position="383"/>
    </location>
    <ligand>
        <name>heme</name>
        <dbReference type="ChEBI" id="CHEBI:30413"/>
    </ligand>
    <ligandPart>
        <name>Fe</name>
        <dbReference type="ChEBI" id="CHEBI:18248"/>
    </ligandPart>
</feature>
<keyword evidence="3 7" id="KW-0479">Metal-binding</keyword>
<keyword evidence="2 7" id="KW-0349">Heme</keyword>
<comment type="cofactor">
    <cofactor evidence="7">
        <name>heme</name>
        <dbReference type="ChEBI" id="CHEBI:30413"/>
    </cofactor>
</comment>
<name>A0A6G9YF13_9NOCA</name>
<dbReference type="InterPro" id="IPR036396">
    <property type="entry name" value="Cyt_P450_sf"/>
</dbReference>
<sequence length="432" mass="48526">MSTVASLPVAPGALPLIGHAFEMMRDPLKFLASLPRYGDLVVIRLGPVPAVVVCDPELTTKIFRNEKYFGKGGFVYEKVRELLTGEYGLVTCPYESHMRLRRMISPVFGSKTIGLYESAMREEWAATCDSWSNGQVVDLLHEATRTNVRIGERSLFSGSLTPEQSARWSEDLSTLLDGAFARMILPDFVRWVPYPANIRFNRARKRLDASCREIIANRRNSGKSYHDLLAELMTVREGGSLTDQELKDNIMTFFFGATDTASSSIANTLYLVSVDAALERDVVSEIRSVADPRERKLVSLALTETLRMYPPVYLLTRQAEGDDVYLMNCHIPAGTTLVVSPFVLHHRADLFPEPEVYNPERWVDWKEKRPGSMVPFGAGARKCPGDDYGMLDSIIAVSTILSRFRLHPVSAFKQSPRTVLNPGDLRMRVEVR</sequence>
<dbReference type="SUPFAM" id="SSF48264">
    <property type="entry name" value="Cytochrome P450"/>
    <property type="match status" value="1"/>
</dbReference>
<dbReference type="AlphaFoldDB" id="A0A6G9YF13"/>
<gene>
    <name evidence="9" type="ORF">F5544_20035</name>
</gene>
<protein>
    <submittedName>
        <fullName evidence="9">Cytochrome P450</fullName>
    </submittedName>
</protein>
<dbReference type="EMBL" id="CP046172">
    <property type="protein sequence ID" value="QIS11875.1"/>
    <property type="molecule type" value="Genomic_DNA"/>
</dbReference>
<accession>A0A6G9YF13</accession>
<dbReference type="InterPro" id="IPR002401">
    <property type="entry name" value="Cyt_P450_E_grp-I"/>
</dbReference>
<keyword evidence="4 8" id="KW-0560">Oxidoreductase</keyword>
<dbReference type="Gene3D" id="1.10.630.10">
    <property type="entry name" value="Cytochrome P450"/>
    <property type="match status" value="1"/>
</dbReference>
<dbReference type="PANTHER" id="PTHR24291">
    <property type="entry name" value="CYTOCHROME P450 FAMILY 4"/>
    <property type="match status" value="1"/>
</dbReference>